<comment type="similarity">
    <text evidence="1">Belongs to the LysR transcriptional regulatory family.</text>
</comment>
<organism evidence="6 7">
    <name type="scientific">Erwinia rhapontici</name>
    <name type="common">Pectobacterium rhapontici</name>
    <dbReference type="NCBI Taxonomy" id="55212"/>
    <lineage>
        <taxon>Bacteria</taxon>
        <taxon>Pseudomonadati</taxon>
        <taxon>Pseudomonadota</taxon>
        <taxon>Gammaproteobacteria</taxon>
        <taxon>Enterobacterales</taxon>
        <taxon>Erwiniaceae</taxon>
        <taxon>Erwinia</taxon>
    </lineage>
</organism>
<keyword evidence="2" id="KW-0805">Transcription regulation</keyword>
<keyword evidence="3" id="KW-0238">DNA-binding</keyword>
<dbReference type="RefSeq" id="WP_171149758.1">
    <property type="nucleotide sequence ID" value="NZ_AP024330.1"/>
</dbReference>
<accession>A0ABM7N765</accession>
<gene>
    <name evidence="6" type="ORF">ERHA53_46680</name>
</gene>
<dbReference type="SUPFAM" id="SSF53850">
    <property type="entry name" value="Periplasmic binding protein-like II"/>
    <property type="match status" value="1"/>
</dbReference>
<dbReference type="InterPro" id="IPR000847">
    <property type="entry name" value="LysR_HTH_N"/>
</dbReference>
<dbReference type="Gene3D" id="3.40.190.290">
    <property type="match status" value="1"/>
</dbReference>
<reference evidence="6 7" key="1">
    <citation type="submission" date="2021-01" db="EMBL/GenBank/DDBJ databases">
        <title>Complete genome sequence of Erwinia rhapontici MAFF 311153.</title>
        <authorList>
            <person name="Morohoshi T."/>
            <person name="Someya N."/>
        </authorList>
    </citation>
    <scope>NUCLEOTIDE SEQUENCE [LARGE SCALE GENOMIC DNA]</scope>
    <source>
        <strain evidence="6 7">MAFF 311153</strain>
        <plasmid evidence="6 7">pERA53</plasmid>
    </source>
</reference>
<dbReference type="EMBL" id="AP024330">
    <property type="protein sequence ID" value="BCQ37325.1"/>
    <property type="molecule type" value="Genomic_DNA"/>
</dbReference>
<evidence type="ECO:0000256" key="1">
    <source>
        <dbReference type="ARBA" id="ARBA00009437"/>
    </source>
</evidence>
<evidence type="ECO:0000313" key="7">
    <source>
        <dbReference type="Proteomes" id="UP000677515"/>
    </source>
</evidence>
<dbReference type="InterPro" id="IPR036388">
    <property type="entry name" value="WH-like_DNA-bd_sf"/>
</dbReference>
<dbReference type="InterPro" id="IPR005119">
    <property type="entry name" value="LysR_subst-bd"/>
</dbReference>
<dbReference type="PROSITE" id="PS50931">
    <property type="entry name" value="HTH_LYSR"/>
    <property type="match status" value="1"/>
</dbReference>
<keyword evidence="4" id="KW-0804">Transcription</keyword>
<evidence type="ECO:0000313" key="6">
    <source>
        <dbReference type="EMBL" id="BCQ37325.1"/>
    </source>
</evidence>
<evidence type="ECO:0000256" key="2">
    <source>
        <dbReference type="ARBA" id="ARBA00023015"/>
    </source>
</evidence>
<dbReference type="NCBIfam" id="NF047711">
    <property type="entry name" value="PutUtilRegPtrR"/>
    <property type="match status" value="1"/>
</dbReference>
<dbReference type="Proteomes" id="UP000677515">
    <property type="component" value="Plasmid pERA53"/>
</dbReference>
<dbReference type="Pfam" id="PF03466">
    <property type="entry name" value="LysR_substrate"/>
    <property type="match status" value="1"/>
</dbReference>
<geneLocation type="plasmid" evidence="6 7">
    <name>pERA53</name>
</geneLocation>
<evidence type="ECO:0000259" key="5">
    <source>
        <dbReference type="PROSITE" id="PS50931"/>
    </source>
</evidence>
<evidence type="ECO:0000256" key="4">
    <source>
        <dbReference type="ARBA" id="ARBA00023163"/>
    </source>
</evidence>
<protein>
    <submittedName>
        <fullName evidence="6">LysR family transcriptional regulator</fullName>
    </submittedName>
</protein>
<feature type="domain" description="HTH lysR-type" evidence="5">
    <location>
        <begin position="1"/>
        <end position="58"/>
    </location>
</feature>
<dbReference type="CDD" id="cd08442">
    <property type="entry name" value="PBP2_YofA_SoxR_like"/>
    <property type="match status" value="1"/>
</dbReference>
<dbReference type="Pfam" id="PF00126">
    <property type="entry name" value="HTH_1"/>
    <property type="match status" value="1"/>
</dbReference>
<sequence length="304" mass="33067">MELAQLEIFRAIAEEGSVTAAAEKLHRVPSNISTRLKQLEEELGCALFRREKLRLYITDSGKTFLDYTQRILALTEEARQSVSGQHPSGIFTLGAIESTAAVRLPPLIARYHQTWPQVELDLTTGPSGDMIDGVLAGQYSAAFVDGPPKHPQLEGVAVFAEELVLIAALNHPPVPSAASISGSTIYAFRANCSYRRHFENWFSREDAAPGKIFEMESYHGILACVSAGAGLALIPASMLASMPGRDSVRSYPLSGGRGKIAIWLIWRKGTQSTNLQAMTRLLQASATDEQAAITTENTGKKREP</sequence>
<dbReference type="SUPFAM" id="SSF46785">
    <property type="entry name" value="Winged helix' DNA-binding domain"/>
    <property type="match status" value="1"/>
</dbReference>
<name>A0ABM7N765_ERWRD</name>
<dbReference type="PANTHER" id="PTHR30126">
    <property type="entry name" value="HTH-TYPE TRANSCRIPTIONAL REGULATOR"/>
    <property type="match status" value="1"/>
</dbReference>
<evidence type="ECO:0000256" key="3">
    <source>
        <dbReference type="ARBA" id="ARBA00023125"/>
    </source>
</evidence>
<dbReference type="PANTHER" id="PTHR30126:SF40">
    <property type="entry name" value="HTH-TYPE TRANSCRIPTIONAL REGULATOR GLTR"/>
    <property type="match status" value="1"/>
</dbReference>
<dbReference type="Gene3D" id="1.10.10.10">
    <property type="entry name" value="Winged helix-like DNA-binding domain superfamily/Winged helix DNA-binding domain"/>
    <property type="match status" value="1"/>
</dbReference>
<keyword evidence="7" id="KW-1185">Reference proteome</keyword>
<dbReference type="InterPro" id="IPR036390">
    <property type="entry name" value="WH_DNA-bd_sf"/>
</dbReference>
<proteinExistence type="inferred from homology"/>
<keyword evidence="6" id="KW-0614">Plasmid</keyword>